<protein>
    <submittedName>
        <fullName evidence="1">Uncharacterized protein</fullName>
    </submittedName>
</protein>
<comment type="caution">
    <text evidence="1">The sequence shown here is derived from an EMBL/GenBank/DDBJ whole genome shotgun (WGS) entry which is preliminary data.</text>
</comment>
<sequence>MVLLRNTPISKLKGVSEPTYISHEAALSVILSSITEFKDTSFTVSLNFSPQVLGLINEFLDYILFIFIKTSESIEISDLKNAILNELPTPLGVEAISEAEAELQTYIDNEPLEKKQNSKINKDISRNFVEIWKRVRVKCMVYSTLGNQEKDDFPVALWSDESISPSVSIYITSVLEFIAEYMLLVIGNACHRRLSETKNSYPFIEEIDLNEGFKYDQAILSLWNRWKSSDAFFDITANKNPFSASLIDTVTISPQENNKFKKEYDDSKENVENIEYETCINTESDNSNIEYLNLDNKETFFPAVLKGSSINTYSYEEILANQKNARNESFHNIELLEQDSSNEQENEYKAKVKQIEHIYKVNVEKNQQHLLSEKKSITSFNSEENVPVDSSVTFRSDIQNTVDNYTLEEVLNTTLSKGVLSKISPKDISKLSSGIPETASSFLEKSSTINNVDQDSVDPFNINTRQFIDILRENKNDFLTSEELFDKVRKLSLTCDQEKPIFRKEKSESHQFFIHNYNVNNTINHNFISSHKNYHSLNDEISPCYRILKSEQKEDCNSHGDHIDMKSEINTYTMNQNINETFSKNRNIFFHSTDSSLLLKTSLKTQINPSINKFKDDFLISEIPALDKYSETITLCQNANYLNSKPSQDEKNNKTRDNKVNSFKKLVDSNATMKMHLNPEGLREIDFDNEKSSLKTYSQMADVRNISDLYNTELISKYSNNVKESPTLDFIKEASIKHKQNKLQPREPTISKESTTSSLKEFLIETSMDKIREFSDSKLSTKHSRSSKTFDLVNSSDYASLSQVSSTSIIQKTLEKEDFSDKNKENSNRSYSRVCRREESLIEFLKSSERINTYPMRSQESISLDDDKNKVLYRKIQLYKDSSTRSSESNMFPKNSNYSGATRLIYVKDSPSKNPYQTPESIEKKKLSLDNMFSDSKDSFLDFNDKSIFFQNSLNDPNDLIIGSRTGQYPLKHISIKKPNIEYKESLTDFLKNTIPLNYIKKDSTNNSYASKKKKSTLFGWKKHELQKIKKACPENRYPTMKLK</sequence>
<dbReference type="VEuPathDB" id="FungiDB:T552_02025"/>
<dbReference type="OrthoDB" id="5382203at2759"/>
<organism evidence="1 2">
    <name type="scientific">Pneumocystis carinii (strain B80)</name>
    <name type="common">Rat pneumocystis pneumonia agent</name>
    <name type="synonym">Pneumocystis carinii f. sp. carinii</name>
    <dbReference type="NCBI Taxonomy" id="1408658"/>
    <lineage>
        <taxon>Eukaryota</taxon>
        <taxon>Fungi</taxon>
        <taxon>Dikarya</taxon>
        <taxon>Ascomycota</taxon>
        <taxon>Taphrinomycotina</taxon>
        <taxon>Pneumocystomycetes</taxon>
        <taxon>Pneumocystaceae</taxon>
        <taxon>Pneumocystis</taxon>
    </lineage>
</organism>
<dbReference type="Gene3D" id="1.10.20.10">
    <property type="entry name" value="Histone, subunit A"/>
    <property type="match status" value="1"/>
</dbReference>
<name>A0A0W4ZIF8_PNEC8</name>
<dbReference type="AlphaFoldDB" id="A0A0W4ZIF8"/>
<dbReference type="GeneID" id="28936788"/>
<reference evidence="2" key="1">
    <citation type="journal article" date="2016" name="Nat. Commun.">
        <title>Genome analysis of three Pneumocystis species reveals adaptation mechanisms to life exclusively in mammalian hosts.</title>
        <authorList>
            <person name="Ma L."/>
            <person name="Chen Z."/>
            <person name="Huang D.W."/>
            <person name="Kutty G."/>
            <person name="Ishihara M."/>
            <person name="Wang H."/>
            <person name="Abouelleil A."/>
            <person name="Bishop L."/>
            <person name="Davey E."/>
            <person name="Deng R."/>
            <person name="Deng X."/>
            <person name="Fan L."/>
            <person name="Fantoni G."/>
            <person name="Fitzgerald M."/>
            <person name="Gogineni E."/>
            <person name="Goldberg J.M."/>
            <person name="Handley G."/>
            <person name="Hu X."/>
            <person name="Huber C."/>
            <person name="Jiao X."/>
            <person name="Jones K."/>
            <person name="Levin J.Z."/>
            <person name="Liu Y."/>
            <person name="Macdonald P."/>
            <person name="Melnikov A."/>
            <person name="Raley C."/>
            <person name="Sassi M."/>
            <person name="Sherman B.T."/>
            <person name="Song X."/>
            <person name="Sykes S."/>
            <person name="Tran B."/>
            <person name="Walsh L."/>
            <person name="Xia Y."/>
            <person name="Yang J."/>
            <person name="Young S."/>
            <person name="Zeng Q."/>
            <person name="Zheng X."/>
            <person name="Stephens R."/>
            <person name="Nusbaum C."/>
            <person name="Birren B.W."/>
            <person name="Azadi P."/>
            <person name="Lempicki R.A."/>
            <person name="Cuomo C.A."/>
            <person name="Kovacs J.A."/>
        </authorList>
    </citation>
    <scope>NUCLEOTIDE SEQUENCE [LARGE SCALE GENOMIC DNA]</scope>
    <source>
        <strain evidence="2">B80</strain>
    </source>
</reference>
<dbReference type="InterPro" id="IPR009072">
    <property type="entry name" value="Histone-fold"/>
</dbReference>
<dbReference type="Proteomes" id="UP000054454">
    <property type="component" value="Unassembled WGS sequence"/>
</dbReference>
<proteinExistence type="predicted"/>
<evidence type="ECO:0000313" key="1">
    <source>
        <dbReference type="EMBL" id="KTW28166.1"/>
    </source>
</evidence>
<dbReference type="GO" id="GO:0046982">
    <property type="term" value="F:protein heterodimerization activity"/>
    <property type="evidence" value="ECO:0007669"/>
    <property type="project" value="InterPro"/>
</dbReference>
<evidence type="ECO:0000313" key="2">
    <source>
        <dbReference type="Proteomes" id="UP000054454"/>
    </source>
</evidence>
<dbReference type="EMBL" id="LFVZ01000008">
    <property type="protein sequence ID" value="KTW28166.1"/>
    <property type="molecule type" value="Genomic_DNA"/>
</dbReference>
<dbReference type="RefSeq" id="XP_018225875.1">
    <property type="nucleotide sequence ID" value="XM_018370585.1"/>
</dbReference>
<accession>A0A0W4ZIF8</accession>
<gene>
    <name evidence="1" type="ORF">T552_02025</name>
</gene>
<keyword evidence="2" id="KW-1185">Reference proteome</keyword>